<sequence>MAFDPRGHRARRTGSKLSIIDDIRTRLFLVRHRGATQTPETKAWLTDELVALDPHKAALCPARRPPPHKRRSRRTWARWSATTPP</sequence>
<evidence type="ECO:0000313" key="2">
    <source>
        <dbReference type="EMBL" id="MFC5753750.1"/>
    </source>
</evidence>
<accession>A0ABW1AGX3</accession>
<feature type="region of interest" description="Disordered" evidence="1">
    <location>
        <begin position="60"/>
        <end position="85"/>
    </location>
</feature>
<comment type="caution">
    <text evidence="2">The sequence shown here is derived from an EMBL/GenBank/DDBJ whole genome shotgun (WGS) entry which is preliminary data.</text>
</comment>
<organism evidence="2 3">
    <name type="scientific">Actinomadura rugatobispora</name>
    <dbReference type="NCBI Taxonomy" id="1994"/>
    <lineage>
        <taxon>Bacteria</taxon>
        <taxon>Bacillati</taxon>
        <taxon>Actinomycetota</taxon>
        <taxon>Actinomycetes</taxon>
        <taxon>Streptosporangiales</taxon>
        <taxon>Thermomonosporaceae</taxon>
        <taxon>Actinomadura</taxon>
    </lineage>
</organism>
<proteinExistence type="predicted"/>
<dbReference type="Proteomes" id="UP001596074">
    <property type="component" value="Unassembled WGS sequence"/>
</dbReference>
<dbReference type="RefSeq" id="WP_378291105.1">
    <property type="nucleotide sequence ID" value="NZ_JBHSON010000121.1"/>
</dbReference>
<name>A0ABW1AGX3_9ACTN</name>
<evidence type="ECO:0000256" key="1">
    <source>
        <dbReference type="SAM" id="MobiDB-lite"/>
    </source>
</evidence>
<feature type="compositionally biased region" description="Basic residues" evidence="1">
    <location>
        <begin position="65"/>
        <end position="76"/>
    </location>
</feature>
<reference evidence="3" key="1">
    <citation type="journal article" date="2019" name="Int. J. Syst. Evol. Microbiol.">
        <title>The Global Catalogue of Microorganisms (GCM) 10K type strain sequencing project: providing services to taxonomists for standard genome sequencing and annotation.</title>
        <authorList>
            <consortium name="The Broad Institute Genomics Platform"/>
            <consortium name="The Broad Institute Genome Sequencing Center for Infectious Disease"/>
            <person name="Wu L."/>
            <person name="Ma J."/>
        </authorList>
    </citation>
    <scope>NUCLEOTIDE SEQUENCE [LARGE SCALE GENOMIC DNA]</scope>
    <source>
        <strain evidence="3">KCTC 42087</strain>
    </source>
</reference>
<dbReference type="EMBL" id="JBHSON010000121">
    <property type="protein sequence ID" value="MFC5753750.1"/>
    <property type="molecule type" value="Genomic_DNA"/>
</dbReference>
<gene>
    <name evidence="2" type="ORF">ACFPZN_49720</name>
</gene>
<protein>
    <submittedName>
        <fullName evidence="2">Uncharacterized protein</fullName>
    </submittedName>
</protein>
<evidence type="ECO:0000313" key="3">
    <source>
        <dbReference type="Proteomes" id="UP001596074"/>
    </source>
</evidence>
<keyword evidence="3" id="KW-1185">Reference proteome</keyword>